<accession>A0A7S1NXU3</accession>
<protein>
    <submittedName>
        <fullName evidence="2">Uncharacterized protein</fullName>
    </submittedName>
</protein>
<dbReference type="AlphaFoldDB" id="A0A7S1NXU3"/>
<evidence type="ECO:0000256" key="1">
    <source>
        <dbReference type="SAM" id="MobiDB-lite"/>
    </source>
</evidence>
<reference evidence="2" key="1">
    <citation type="submission" date="2021-01" db="EMBL/GenBank/DDBJ databases">
        <authorList>
            <person name="Corre E."/>
            <person name="Pelletier E."/>
            <person name="Niang G."/>
            <person name="Scheremetjew M."/>
            <person name="Finn R."/>
            <person name="Kale V."/>
            <person name="Holt S."/>
            <person name="Cochrane G."/>
            <person name="Meng A."/>
            <person name="Brown T."/>
            <person name="Cohen L."/>
        </authorList>
    </citation>
    <scope>NUCLEOTIDE SEQUENCE</scope>
    <source>
        <strain evidence="2">CCMP3346</strain>
    </source>
</reference>
<evidence type="ECO:0000313" key="2">
    <source>
        <dbReference type="EMBL" id="CAD9045191.1"/>
    </source>
</evidence>
<proteinExistence type="predicted"/>
<gene>
    <name evidence="2" type="ORF">VBRA1451_LOCUS243</name>
</gene>
<sequence>MSERIQNVRWLTDSSVPARWVGVAVVVGLVGCTAMLEGRTLGQGKSCIPPLQLPRHPADATTTQSDRQICPHTERDENCVHTHTHTHHGGHSVPSLVPGGVGEGGRGPTVFLRGSYRSAA</sequence>
<organism evidence="2">
    <name type="scientific">Vitrella brassicaformis</name>
    <dbReference type="NCBI Taxonomy" id="1169539"/>
    <lineage>
        <taxon>Eukaryota</taxon>
        <taxon>Sar</taxon>
        <taxon>Alveolata</taxon>
        <taxon>Colpodellida</taxon>
        <taxon>Vitrellaceae</taxon>
        <taxon>Vitrella</taxon>
    </lineage>
</organism>
<feature type="region of interest" description="Disordered" evidence="1">
    <location>
        <begin position="82"/>
        <end position="104"/>
    </location>
</feature>
<dbReference type="PROSITE" id="PS51257">
    <property type="entry name" value="PROKAR_LIPOPROTEIN"/>
    <property type="match status" value="1"/>
</dbReference>
<dbReference type="EMBL" id="HBGB01000412">
    <property type="protein sequence ID" value="CAD9045191.1"/>
    <property type="molecule type" value="Transcribed_RNA"/>
</dbReference>
<name>A0A7S1NXU3_9ALVE</name>